<dbReference type="EMBL" id="NCDQ01000008">
    <property type="protein sequence ID" value="OYX06255.1"/>
    <property type="molecule type" value="Genomic_DNA"/>
</dbReference>
<accession>A0A258DE60</accession>
<protein>
    <submittedName>
        <fullName evidence="1">Uncharacterized protein</fullName>
    </submittedName>
</protein>
<evidence type="ECO:0000313" key="2">
    <source>
        <dbReference type="Proteomes" id="UP000215616"/>
    </source>
</evidence>
<organism evidence="1 2">
    <name type="scientific">Caulobacter vibrioides</name>
    <name type="common">Caulobacter crescentus</name>
    <dbReference type="NCBI Taxonomy" id="155892"/>
    <lineage>
        <taxon>Bacteria</taxon>
        <taxon>Pseudomonadati</taxon>
        <taxon>Pseudomonadota</taxon>
        <taxon>Alphaproteobacteria</taxon>
        <taxon>Caulobacterales</taxon>
        <taxon>Caulobacteraceae</taxon>
        <taxon>Caulobacter</taxon>
    </lineage>
</organism>
<sequence>MKSCSDPDPDALGEEEDVALFLQALAKVGVDYRRVLSLLIPRLAALEERGDTAGALRLIRELQAIVTSPEKSEH</sequence>
<proteinExistence type="predicted"/>
<gene>
    <name evidence="1" type="ORF">B7Z12_01085</name>
</gene>
<name>A0A258DE60_CAUVI</name>
<dbReference type="Proteomes" id="UP000215616">
    <property type="component" value="Unassembled WGS sequence"/>
</dbReference>
<evidence type="ECO:0000313" key="1">
    <source>
        <dbReference type="EMBL" id="OYX06255.1"/>
    </source>
</evidence>
<dbReference type="AlphaFoldDB" id="A0A258DE60"/>
<comment type="caution">
    <text evidence="1">The sequence shown here is derived from an EMBL/GenBank/DDBJ whole genome shotgun (WGS) entry which is preliminary data.</text>
</comment>
<reference evidence="1 2" key="1">
    <citation type="submission" date="2017-03" db="EMBL/GenBank/DDBJ databases">
        <title>Lifting the veil on microbial sulfur biogeochemistry in mining wastewaters.</title>
        <authorList>
            <person name="Kantor R.S."/>
            <person name="Colenbrander Nelson T."/>
            <person name="Marshall S."/>
            <person name="Bennett D."/>
            <person name="Apte S."/>
            <person name="Camacho D."/>
            <person name="Thomas B.C."/>
            <person name="Warren L.A."/>
            <person name="Banfield J.F."/>
        </authorList>
    </citation>
    <scope>NUCLEOTIDE SEQUENCE [LARGE SCALE GENOMIC DNA]</scope>
    <source>
        <strain evidence="1">32-67-7</strain>
    </source>
</reference>